<reference evidence="1" key="1">
    <citation type="submission" date="2021-03" db="EMBL/GenBank/DDBJ databases">
        <authorList>
            <consortium name="DOE Joint Genome Institute"/>
            <person name="Ahrendt S."/>
            <person name="Looney B.P."/>
            <person name="Miyauchi S."/>
            <person name="Morin E."/>
            <person name="Drula E."/>
            <person name="Courty P.E."/>
            <person name="Chicoki N."/>
            <person name="Fauchery L."/>
            <person name="Kohler A."/>
            <person name="Kuo A."/>
            <person name="Labutti K."/>
            <person name="Pangilinan J."/>
            <person name="Lipzen A."/>
            <person name="Riley R."/>
            <person name="Andreopoulos W."/>
            <person name="He G."/>
            <person name="Johnson J."/>
            <person name="Barry K.W."/>
            <person name="Grigoriev I.V."/>
            <person name="Nagy L."/>
            <person name="Hibbett D."/>
            <person name="Henrissat B."/>
            <person name="Matheny P.B."/>
            <person name="Labbe J."/>
            <person name="Martin F."/>
        </authorList>
    </citation>
    <scope>NUCLEOTIDE SEQUENCE</scope>
    <source>
        <strain evidence="1">HHB10654</strain>
    </source>
</reference>
<gene>
    <name evidence="1" type="ORF">BV25DRAFT_1917052</name>
</gene>
<accession>A0ACB8SWV5</accession>
<keyword evidence="2" id="KW-1185">Reference proteome</keyword>
<evidence type="ECO:0000313" key="1">
    <source>
        <dbReference type="EMBL" id="KAI0061074.1"/>
    </source>
</evidence>
<sequence>MENDNAQTFEALSKYIESQRALLARTQSDIGRLRQLREDAVLRANTFFDQFSEKLNDSAFHLNGQLDVPSEVQHTIDWSLFKGKDVSRLRTFTSELRAGQNERGQPSSAQRCPLSPLQILVKDARRTIIDPVLTTLAFSSDSSSSEEEELTPEERRKERERQKIRELRMRRIGEGGLTLPRGRESGVYIRRDLVDESAEVDISLNEGGDSSHDVLLAAGVSLKPGPLSSIEPPALSPRPLPAASRTRRTKLRSDSPLPSTQSKAKLMATLKTKPITATDSDIERHPSRRSEKPRPETYKQAWSVSEQHLLERLLGEIPDGEKNRWAKISKAMNGRRTPRQVASRVQKYFEKLKRFGVDISAGSGATHGQQGVERETF</sequence>
<dbReference type="EMBL" id="MU277214">
    <property type="protein sequence ID" value="KAI0061074.1"/>
    <property type="molecule type" value="Genomic_DNA"/>
</dbReference>
<evidence type="ECO:0000313" key="2">
    <source>
        <dbReference type="Proteomes" id="UP000814140"/>
    </source>
</evidence>
<proteinExistence type="predicted"/>
<dbReference type="Proteomes" id="UP000814140">
    <property type="component" value="Unassembled WGS sequence"/>
</dbReference>
<name>A0ACB8SWV5_9AGAM</name>
<protein>
    <submittedName>
        <fullName evidence="1">Uncharacterized protein</fullName>
    </submittedName>
</protein>
<organism evidence="1 2">
    <name type="scientific">Artomyces pyxidatus</name>
    <dbReference type="NCBI Taxonomy" id="48021"/>
    <lineage>
        <taxon>Eukaryota</taxon>
        <taxon>Fungi</taxon>
        <taxon>Dikarya</taxon>
        <taxon>Basidiomycota</taxon>
        <taxon>Agaricomycotina</taxon>
        <taxon>Agaricomycetes</taxon>
        <taxon>Russulales</taxon>
        <taxon>Auriscalpiaceae</taxon>
        <taxon>Artomyces</taxon>
    </lineage>
</organism>
<reference evidence="1" key="2">
    <citation type="journal article" date="2022" name="New Phytol.">
        <title>Evolutionary transition to the ectomycorrhizal habit in the genomes of a hyperdiverse lineage of mushroom-forming fungi.</title>
        <authorList>
            <person name="Looney B."/>
            <person name="Miyauchi S."/>
            <person name="Morin E."/>
            <person name="Drula E."/>
            <person name="Courty P.E."/>
            <person name="Kohler A."/>
            <person name="Kuo A."/>
            <person name="LaButti K."/>
            <person name="Pangilinan J."/>
            <person name="Lipzen A."/>
            <person name="Riley R."/>
            <person name="Andreopoulos W."/>
            <person name="He G."/>
            <person name="Johnson J."/>
            <person name="Nolan M."/>
            <person name="Tritt A."/>
            <person name="Barry K.W."/>
            <person name="Grigoriev I.V."/>
            <person name="Nagy L.G."/>
            <person name="Hibbett D."/>
            <person name="Henrissat B."/>
            <person name="Matheny P.B."/>
            <person name="Labbe J."/>
            <person name="Martin F.M."/>
        </authorList>
    </citation>
    <scope>NUCLEOTIDE SEQUENCE</scope>
    <source>
        <strain evidence="1">HHB10654</strain>
    </source>
</reference>
<comment type="caution">
    <text evidence="1">The sequence shown here is derived from an EMBL/GenBank/DDBJ whole genome shotgun (WGS) entry which is preliminary data.</text>
</comment>